<organism evidence="2 3">
    <name type="scientific">Bullifex porci</name>
    <dbReference type="NCBI Taxonomy" id="2606638"/>
    <lineage>
        <taxon>Bacteria</taxon>
        <taxon>Pseudomonadati</taxon>
        <taxon>Spirochaetota</taxon>
        <taxon>Spirochaetia</taxon>
        <taxon>Spirochaetales</taxon>
        <taxon>Spirochaetaceae</taxon>
        <taxon>Bullifex</taxon>
    </lineage>
</organism>
<feature type="domain" description="Cyclic nucleotide-binding" evidence="1">
    <location>
        <begin position="7"/>
        <end position="106"/>
    </location>
</feature>
<dbReference type="Pfam" id="PF00027">
    <property type="entry name" value="cNMP_binding"/>
    <property type="match status" value="1"/>
</dbReference>
<dbReference type="PANTHER" id="PTHR11635:SF152">
    <property type="entry name" value="CAMP-DEPENDENT PROTEIN KINASE TYPE I REGULATORY SUBUNIT-RELATED"/>
    <property type="match status" value="1"/>
</dbReference>
<dbReference type="PANTHER" id="PTHR11635">
    <property type="entry name" value="CAMP-DEPENDENT PROTEIN KINASE REGULATORY CHAIN"/>
    <property type="match status" value="1"/>
</dbReference>
<reference evidence="2 3" key="1">
    <citation type="submission" date="2019-08" db="EMBL/GenBank/DDBJ databases">
        <title>In-depth cultivation of the pig gut microbiome towards novel bacterial diversity and tailored functional studies.</title>
        <authorList>
            <person name="Wylensek D."/>
            <person name="Hitch T.C.A."/>
            <person name="Clavel T."/>
        </authorList>
    </citation>
    <scope>NUCLEOTIDE SEQUENCE [LARGE SCALE GENOMIC DNA]</scope>
    <source>
        <strain evidence="2 3">NM-380-WT-3C1</strain>
    </source>
</reference>
<dbReference type="AlphaFoldDB" id="A0A7X2TR68"/>
<dbReference type="CDD" id="cd00038">
    <property type="entry name" value="CAP_ED"/>
    <property type="match status" value="1"/>
</dbReference>
<dbReference type="SUPFAM" id="SSF51206">
    <property type="entry name" value="cAMP-binding domain-like"/>
    <property type="match status" value="1"/>
</dbReference>
<evidence type="ECO:0000313" key="3">
    <source>
        <dbReference type="Proteomes" id="UP000460549"/>
    </source>
</evidence>
<dbReference type="RefSeq" id="WP_154424563.1">
    <property type="nucleotide sequence ID" value="NZ_JAQYGB010000052.1"/>
</dbReference>
<keyword evidence="3" id="KW-1185">Reference proteome</keyword>
<accession>A0A7X2TR68</accession>
<evidence type="ECO:0000313" key="2">
    <source>
        <dbReference type="EMBL" id="MSU05663.1"/>
    </source>
</evidence>
<dbReference type="InterPro" id="IPR050503">
    <property type="entry name" value="cAMP-dep_PK_reg_su-like"/>
</dbReference>
<proteinExistence type="predicted"/>
<sequence>MSTIVNYKKGEVVYLEGSFEMAMYHILKGSVLVYANYKKDSEMLLKEQKEGDYFGQLDLIEAIPRSASIIANDDVILERISGDEFGSYLSERPDEYMIILNQMSSRLREIGDSLHEVYLTIDEYLNEEKKSTRDESFLKRLSKIINISKWSKE</sequence>
<dbReference type="GO" id="GO:0004862">
    <property type="term" value="F:cAMP-dependent protein kinase inhibitor activity"/>
    <property type="evidence" value="ECO:0007669"/>
    <property type="project" value="TreeGrafter"/>
</dbReference>
<dbReference type="EMBL" id="VUNN01000003">
    <property type="protein sequence ID" value="MSU05663.1"/>
    <property type="molecule type" value="Genomic_DNA"/>
</dbReference>
<dbReference type="GO" id="GO:0030552">
    <property type="term" value="F:cAMP binding"/>
    <property type="evidence" value="ECO:0007669"/>
    <property type="project" value="TreeGrafter"/>
</dbReference>
<dbReference type="Proteomes" id="UP000460549">
    <property type="component" value="Unassembled WGS sequence"/>
</dbReference>
<dbReference type="Gene3D" id="2.60.120.10">
    <property type="entry name" value="Jelly Rolls"/>
    <property type="match status" value="1"/>
</dbReference>
<dbReference type="InterPro" id="IPR014710">
    <property type="entry name" value="RmlC-like_jellyroll"/>
</dbReference>
<dbReference type="PRINTS" id="PR00103">
    <property type="entry name" value="CAMPKINASE"/>
</dbReference>
<name>A0A7X2TR68_9SPIO</name>
<dbReference type="PROSITE" id="PS50042">
    <property type="entry name" value="CNMP_BINDING_3"/>
    <property type="match status" value="1"/>
</dbReference>
<protein>
    <submittedName>
        <fullName evidence="2">Cyclic nucleotide-binding domain-containing protein</fullName>
    </submittedName>
</protein>
<dbReference type="GO" id="GO:0005952">
    <property type="term" value="C:cAMP-dependent protein kinase complex"/>
    <property type="evidence" value="ECO:0007669"/>
    <property type="project" value="InterPro"/>
</dbReference>
<dbReference type="InterPro" id="IPR018490">
    <property type="entry name" value="cNMP-bd_dom_sf"/>
</dbReference>
<comment type="caution">
    <text evidence="2">The sequence shown here is derived from an EMBL/GenBank/DDBJ whole genome shotgun (WGS) entry which is preliminary data.</text>
</comment>
<evidence type="ECO:0000259" key="1">
    <source>
        <dbReference type="PROSITE" id="PS50042"/>
    </source>
</evidence>
<dbReference type="InterPro" id="IPR000595">
    <property type="entry name" value="cNMP-bd_dom"/>
</dbReference>
<dbReference type="GO" id="GO:0034236">
    <property type="term" value="F:protein kinase A catalytic subunit binding"/>
    <property type="evidence" value="ECO:0007669"/>
    <property type="project" value="TreeGrafter"/>
</dbReference>
<gene>
    <name evidence="2" type="ORF">FYJ80_02555</name>
</gene>
<dbReference type="GO" id="GO:0005829">
    <property type="term" value="C:cytosol"/>
    <property type="evidence" value="ECO:0007669"/>
    <property type="project" value="TreeGrafter"/>
</dbReference>